<evidence type="ECO:0000313" key="1">
    <source>
        <dbReference type="EMBL" id="REC74737.1"/>
    </source>
</evidence>
<protein>
    <recommendedName>
        <fullName evidence="3">DNA-directed DNA polymerase</fullName>
    </recommendedName>
</protein>
<evidence type="ECO:0000313" key="2">
    <source>
        <dbReference type="Proteomes" id="UP000256491"/>
    </source>
</evidence>
<name>A0ABX9IL43_9FLAO</name>
<keyword evidence="2" id="KW-1185">Reference proteome</keyword>
<gene>
    <name evidence="1" type="ORF">DRF57_13390</name>
</gene>
<accession>A0ABX9IL43</accession>
<organism evidence="1 2">
    <name type="scientific">Chryseobacterium rhizosphaerae</name>
    <dbReference type="NCBI Taxonomy" id="395937"/>
    <lineage>
        <taxon>Bacteria</taxon>
        <taxon>Pseudomonadati</taxon>
        <taxon>Bacteroidota</taxon>
        <taxon>Flavobacteriia</taxon>
        <taxon>Flavobacteriales</taxon>
        <taxon>Weeksellaceae</taxon>
        <taxon>Chryseobacterium group</taxon>
        <taxon>Chryseobacterium</taxon>
    </lineage>
</organism>
<sequence>MEENFKILLNTNAEYSTEQIITISIKQTKKWDKEKIIATYTSLYKQWGYLPGSKNLREANYGGLIRAIQTHFGGIVALRDEIGLINHKKPDYYWTLEKTLQEFRTFLRDHQTELKNTSVYGLLTAKKTHSLRTAIGKWGGLRQLNKEHKLGIVLKGEKWSRKKVLSELLQLHEKGITITQNYLKQNNRNDLLGAISKYGTMNEFKSELGIIFNRNNYWTDDKIISELAPLTKALGSMPSTAILNAMGKSDLHCAMAKRGGHTRFCKLLNTKISKSYCSWDGYFLQSAYESIFDNILLKYNIPRKVHVKISENHNYICDFLIGTTYIEITGFSRKDHPLYYNNLEKKIKLYTDLRKDYLIISKEKFTCNIEQIEKNILNELNRILPVKQSIDNYVRSIDIKPLVFWADIENIKKELLPLVEKYKRMPLDIELRKEKKTSLIGGIYKYHGNYYEVGKRLNVQVLRKPKGYFTYEKALSTYKKLSIEQGKYLTLKELSTKKLYGVINMISKSGGIYAARQACGLKFPNEQIPYKIHNIDEAIAEYTKLCTEKGYFVQGKEVHTFNPTLANYIQNHIGYYKLQQLTQLSFSPKKLPKDYYSQEQIIDLYKKECAEKGYFLTKREALTLMSHTAISYIVNKIGLERLRQLTGLNLKINKNIRKTSPEIIDISGEKYKQYCIKYGYLLTMKQLRDLGEHKLAGFIIRKITVQKLHKIVTADISLKSVIPSLKEKKRIEKKMNAIEHYKALYLHYRHHLSDKELCEMGLGYLSGFISRNGGFAVFRKECDSEYKLKSLRHGYKAKDTIAEYKTVSIQQNAFPTHRDLIALGKPELSRAVITFGGYNKIRQLTGLNKEVKKLTRPKGFDMEEALDLFKNLSIEKGQFFSKNDFISIGEQKLAWFIQSNGGYRWFQKISGLSVEKMHKPNQKRSLG</sequence>
<reference evidence="1 2" key="1">
    <citation type="journal article" date="2010" name="Syst. Appl. Microbiol.">
        <title>Four new species of Chryseobacterium from the rhizosphere of coastal sand dune plants, Chryseobacterium elymi sp. nov., Chryseobacterium hagamense sp. nov., Chryseobacterium lathyri sp. nov. and Chryseobacterium rhizosphaerae sp. nov.</title>
        <authorList>
            <person name="Cho S.H."/>
            <person name="Lee K.S."/>
            <person name="Shin D.S."/>
            <person name="Han J.H."/>
            <person name="Park K.S."/>
            <person name="Lee C.H."/>
            <person name="Park K.H."/>
            <person name="Kim S.B."/>
        </authorList>
    </citation>
    <scope>NUCLEOTIDE SEQUENCE [LARGE SCALE GENOMIC DNA]</scope>
    <source>
        <strain evidence="1 2">KCTC 22548</strain>
    </source>
</reference>
<dbReference type="RefSeq" id="WP_115918994.1">
    <property type="nucleotide sequence ID" value="NZ_BJYH01000003.1"/>
</dbReference>
<dbReference type="EMBL" id="QNUF01000014">
    <property type="protein sequence ID" value="REC74737.1"/>
    <property type="molecule type" value="Genomic_DNA"/>
</dbReference>
<dbReference type="Proteomes" id="UP000256491">
    <property type="component" value="Unassembled WGS sequence"/>
</dbReference>
<proteinExistence type="predicted"/>
<evidence type="ECO:0008006" key="3">
    <source>
        <dbReference type="Google" id="ProtNLM"/>
    </source>
</evidence>
<comment type="caution">
    <text evidence="1">The sequence shown here is derived from an EMBL/GenBank/DDBJ whole genome shotgun (WGS) entry which is preliminary data.</text>
</comment>